<gene>
    <name evidence="5" type="ORF">GCM10010276_22790</name>
</gene>
<evidence type="ECO:0000256" key="1">
    <source>
        <dbReference type="ARBA" id="ARBA00006484"/>
    </source>
</evidence>
<dbReference type="PRINTS" id="PR00081">
    <property type="entry name" value="GDHRDH"/>
</dbReference>
<feature type="compositionally biased region" description="Polar residues" evidence="4">
    <location>
        <begin position="510"/>
        <end position="522"/>
    </location>
</feature>
<dbReference type="PANTHER" id="PTHR43391">
    <property type="entry name" value="RETINOL DEHYDROGENASE-RELATED"/>
    <property type="match status" value="1"/>
</dbReference>
<dbReference type="SUPFAM" id="SSF51735">
    <property type="entry name" value="NAD(P)-binding Rossmann-fold domains"/>
    <property type="match status" value="1"/>
</dbReference>
<sequence length="522" mass="54731">MRTHSAAVPGNTAIVTGGASGIGLGIAEALLDRGMNVVVADVRDDHLAHAQDQLRRHGSRLMPHRLDVTDRQAWLDAVEATGDRFGAVDVLCLNAGIGVLGTILHSRPADWEWLMGVNLEGVTNGLETALPVMRARGAGGHVVATSSAGGLMVASDGGVYSSAKFGVIAVMDCLRSELSAEGIGVTTLCPSGVNTNIHDHETMRPAAYRDSGLRGDDIERAKAQQAARELLSKGADPRDVGKRVLDAIDEDAPMVFTDGGIAPVVTMRRDALMRAARLAAPVRKTRRLERVVLAEPVGETRAGRALTALGCQVDVLDMKVVDTVMEEPEQLGDPSDAAPLVLAIAPQSPGGSSSVDWTTQVHQALRRFFTIIRGLVPGRVASSGGAGVAVVLPTTALFADSARCADSVLGRSLVGLTEGLRAELLATGLAVTLVLTHESEDEAVLAKRIHEALRDGPLYALPSSATDERITSVFDPWLEALARTPSDLALPPLGPMGEVYRLEAEGTKAPDQSSSSAPQNTG</sequence>
<dbReference type="RefSeq" id="WP_344400018.1">
    <property type="nucleotide sequence ID" value="NZ_BAAASG010000006.1"/>
</dbReference>
<protein>
    <recommendedName>
        <fullName evidence="7">NADP-dependent 3-hydroxy acid dehydrogenase YdfG</fullName>
    </recommendedName>
</protein>
<dbReference type="PANTHER" id="PTHR43391:SF14">
    <property type="entry name" value="DEHYDROGENASE_REDUCTASE SDR FAMILY PROTEIN 7-LIKE"/>
    <property type="match status" value="1"/>
</dbReference>
<dbReference type="EMBL" id="BAAASG010000006">
    <property type="protein sequence ID" value="GAA2484570.1"/>
    <property type="molecule type" value="Genomic_DNA"/>
</dbReference>
<evidence type="ECO:0000256" key="3">
    <source>
        <dbReference type="ARBA" id="ARBA00023002"/>
    </source>
</evidence>
<keyword evidence="6" id="KW-1185">Reference proteome</keyword>
<dbReference type="InterPro" id="IPR036291">
    <property type="entry name" value="NAD(P)-bd_dom_sf"/>
</dbReference>
<evidence type="ECO:0000256" key="4">
    <source>
        <dbReference type="SAM" id="MobiDB-lite"/>
    </source>
</evidence>
<keyword evidence="3" id="KW-0560">Oxidoreductase</keyword>
<organism evidence="5 6">
    <name type="scientific">Streptomyces longisporus</name>
    <dbReference type="NCBI Taxonomy" id="1948"/>
    <lineage>
        <taxon>Bacteria</taxon>
        <taxon>Bacillati</taxon>
        <taxon>Actinomycetota</taxon>
        <taxon>Actinomycetes</taxon>
        <taxon>Kitasatosporales</taxon>
        <taxon>Streptomycetaceae</taxon>
        <taxon>Streptomyces</taxon>
    </lineage>
</organism>
<evidence type="ECO:0000256" key="2">
    <source>
        <dbReference type="ARBA" id="ARBA00022857"/>
    </source>
</evidence>
<proteinExistence type="inferred from homology"/>
<dbReference type="Proteomes" id="UP001501777">
    <property type="component" value="Unassembled WGS sequence"/>
</dbReference>
<reference evidence="5 6" key="1">
    <citation type="journal article" date="2019" name="Int. J. Syst. Evol. Microbiol.">
        <title>The Global Catalogue of Microorganisms (GCM) 10K type strain sequencing project: providing services to taxonomists for standard genome sequencing and annotation.</title>
        <authorList>
            <consortium name="The Broad Institute Genomics Platform"/>
            <consortium name="The Broad Institute Genome Sequencing Center for Infectious Disease"/>
            <person name="Wu L."/>
            <person name="Ma J."/>
        </authorList>
    </citation>
    <scope>NUCLEOTIDE SEQUENCE [LARGE SCALE GENOMIC DNA]</scope>
    <source>
        <strain evidence="5 6">JCM 4395</strain>
    </source>
</reference>
<dbReference type="CDD" id="cd05233">
    <property type="entry name" value="SDR_c"/>
    <property type="match status" value="1"/>
</dbReference>
<comment type="similarity">
    <text evidence="1">Belongs to the short-chain dehydrogenases/reductases (SDR) family.</text>
</comment>
<dbReference type="InterPro" id="IPR002347">
    <property type="entry name" value="SDR_fam"/>
</dbReference>
<name>A0ABN3LIL6_STRLO</name>
<comment type="caution">
    <text evidence="5">The sequence shown here is derived from an EMBL/GenBank/DDBJ whole genome shotgun (WGS) entry which is preliminary data.</text>
</comment>
<dbReference type="PROSITE" id="PS00061">
    <property type="entry name" value="ADH_SHORT"/>
    <property type="match status" value="1"/>
</dbReference>
<keyword evidence="2" id="KW-0521">NADP</keyword>
<feature type="region of interest" description="Disordered" evidence="4">
    <location>
        <begin position="501"/>
        <end position="522"/>
    </location>
</feature>
<evidence type="ECO:0000313" key="6">
    <source>
        <dbReference type="Proteomes" id="UP001501777"/>
    </source>
</evidence>
<dbReference type="Gene3D" id="3.40.50.720">
    <property type="entry name" value="NAD(P)-binding Rossmann-like Domain"/>
    <property type="match status" value="1"/>
</dbReference>
<accession>A0ABN3LIL6</accession>
<dbReference type="InterPro" id="IPR020904">
    <property type="entry name" value="Sc_DH/Rdtase_CS"/>
</dbReference>
<dbReference type="Pfam" id="PF00106">
    <property type="entry name" value="adh_short"/>
    <property type="match status" value="1"/>
</dbReference>
<evidence type="ECO:0008006" key="7">
    <source>
        <dbReference type="Google" id="ProtNLM"/>
    </source>
</evidence>
<evidence type="ECO:0000313" key="5">
    <source>
        <dbReference type="EMBL" id="GAA2484570.1"/>
    </source>
</evidence>